<dbReference type="AlphaFoldDB" id="A0A1X2GTI7"/>
<accession>A0A1X2GTI7</accession>
<dbReference type="Pfam" id="PF12937">
    <property type="entry name" value="F-box-like"/>
    <property type="match status" value="1"/>
</dbReference>
<keyword evidence="6" id="KW-1185">Reference proteome</keyword>
<keyword evidence="3" id="KW-0812">Transmembrane</keyword>
<dbReference type="GO" id="GO:0005737">
    <property type="term" value="C:cytoplasm"/>
    <property type="evidence" value="ECO:0007669"/>
    <property type="project" value="TreeGrafter"/>
</dbReference>
<dbReference type="Proteomes" id="UP000242146">
    <property type="component" value="Unassembled WGS sequence"/>
</dbReference>
<name>A0A1X2GTI7_9FUNG</name>
<dbReference type="InterPro" id="IPR036047">
    <property type="entry name" value="F-box-like_dom_sf"/>
</dbReference>
<gene>
    <name evidence="5" type="ORF">DM01DRAFT_1316000</name>
</gene>
<dbReference type="EMBL" id="MCGT01000003">
    <property type="protein sequence ID" value="ORX61315.1"/>
    <property type="molecule type" value="Genomic_DNA"/>
</dbReference>
<protein>
    <recommendedName>
        <fullName evidence="4">F-box domain-containing protein</fullName>
    </recommendedName>
</protein>
<dbReference type="PANTHER" id="PTHR12874">
    <property type="entry name" value="F-BOX ONLY PROTEIN 48-RELATED"/>
    <property type="match status" value="1"/>
</dbReference>
<dbReference type="InterPro" id="IPR027948">
    <property type="entry name" value="DUF4436"/>
</dbReference>
<evidence type="ECO:0000313" key="6">
    <source>
        <dbReference type="Proteomes" id="UP000242146"/>
    </source>
</evidence>
<feature type="transmembrane region" description="Helical" evidence="3">
    <location>
        <begin position="553"/>
        <end position="577"/>
    </location>
</feature>
<organism evidence="5 6">
    <name type="scientific">Hesseltinella vesiculosa</name>
    <dbReference type="NCBI Taxonomy" id="101127"/>
    <lineage>
        <taxon>Eukaryota</taxon>
        <taxon>Fungi</taxon>
        <taxon>Fungi incertae sedis</taxon>
        <taxon>Mucoromycota</taxon>
        <taxon>Mucoromycotina</taxon>
        <taxon>Mucoromycetes</taxon>
        <taxon>Mucorales</taxon>
        <taxon>Cunninghamellaceae</taxon>
        <taxon>Hesseltinella</taxon>
    </lineage>
</organism>
<dbReference type="PANTHER" id="PTHR12874:SF9">
    <property type="entry name" value="F-BOX ONLY PROTEIN 48"/>
    <property type="match status" value="1"/>
</dbReference>
<keyword evidence="1" id="KW-0833">Ubl conjugation pathway</keyword>
<evidence type="ECO:0000259" key="4">
    <source>
        <dbReference type="PROSITE" id="PS50181"/>
    </source>
</evidence>
<comment type="caution">
    <text evidence="5">The sequence shown here is derived from an EMBL/GenBank/DDBJ whole genome shotgun (WGS) entry which is preliminary data.</text>
</comment>
<feature type="compositionally biased region" description="Polar residues" evidence="2">
    <location>
        <begin position="26"/>
        <end position="36"/>
    </location>
</feature>
<dbReference type="OrthoDB" id="2117972at2759"/>
<feature type="compositionally biased region" description="Basic and acidic residues" evidence="2">
    <location>
        <begin position="13"/>
        <end position="25"/>
    </location>
</feature>
<feature type="region of interest" description="Disordered" evidence="2">
    <location>
        <begin position="1"/>
        <end position="52"/>
    </location>
</feature>
<keyword evidence="3" id="KW-0472">Membrane</keyword>
<dbReference type="Pfam" id="PF14494">
    <property type="entry name" value="DUF4436"/>
    <property type="match status" value="1"/>
</dbReference>
<dbReference type="GO" id="GO:0031146">
    <property type="term" value="P:SCF-dependent proteasomal ubiquitin-dependent protein catabolic process"/>
    <property type="evidence" value="ECO:0007669"/>
    <property type="project" value="TreeGrafter"/>
</dbReference>
<dbReference type="InterPro" id="IPR001810">
    <property type="entry name" value="F-box_dom"/>
</dbReference>
<evidence type="ECO:0000256" key="1">
    <source>
        <dbReference type="ARBA" id="ARBA00022786"/>
    </source>
</evidence>
<dbReference type="InterPro" id="IPR045464">
    <property type="entry name" value="Hrt3/FBXO9_C"/>
</dbReference>
<dbReference type="Gene3D" id="1.20.1280.50">
    <property type="match status" value="1"/>
</dbReference>
<keyword evidence="3" id="KW-1133">Transmembrane helix</keyword>
<dbReference type="STRING" id="101127.A0A1X2GTI7"/>
<dbReference type="SUPFAM" id="SSF81383">
    <property type="entry name" value="F-box domain"/>
    <property type="match status" value="1"/>
</dbReference>
<evidence type="ECO:0000256" key="3">
    <source>
        <dbReference type="SAM" id="Phobius"/>
    </source>
</evidence>
<dbReference type="GO" id="GO:0019005">
    <property type="term" value="C:SCF ubiquitin ligase complex"/>
    <property type="evidence" value="ECO:0007669"/>
    <property type="project" value="TreeGrafter"/>
</dbReference>
<proteinExistence type="predicted"/>
<feature type="transmembrane region" description="Helical" evidence="3">
    <location>
        <begin position="622"/>
        <end position="642"/>
    </location>
</feature>
<feature type="compositionally biased region" description="Polar residues" evidence="2">
    <location>
        <begin position="1"/>
        <end position="10"/>
    </location>
</feature>
<dbReference type="Pfam" id="PF19270">
    <property type="entry name" value="FBO_C"/>
    <property type="match status" value="1"/>
</dbReference>
<reference evidence="5 6" key="1">
    <citation type="submission" date="2016-07" db="EMBL/GenBank/DDBJ databases">
        <title>Pervasive Adenine N6-methylation of Active Genes in Fungi.</title>
        <authorList>
            <consortium name="DOE Joint Genome Institute"/>
            <person name="Mondo S.J."/>
            <person name="Dannebaum R.O."/>
            <person name="Kuo R.C."/>
            <person name="Labutti K."/>
            <person name="Haridas S."/>
            <person name="Kuo A."/>
            <person name="Salamov A."/>
            <person name="Ahrendt S.R."/>
            <person name="Lipzen A."/>
            <person name="Sullivan W."/>
            <person name="Andreopoulos W.B."/>
            <person name="Clum A."/>
            <person name="Lindquist E."/>
            <person name="Daum C."/>
            <person name="Ramamoorthy G.K."/>
            <person name="Gryganskyi A."/>
            <person name="Culley D."/>
            <person name="Magnuson J.K."/>
            <person name="James T.Y."/>
            <person name="O'Malley M.A."/>
            <person name="Stajich J.E."/>
            <person name="Spatafora J.W."/>
            <person name="Visel A."/>
            <person name="Grigoriev I.V."/>
        </authorList>
    </citation>
    <scope>NUCLEOTIDE SEQUENCE [LARGE SCALE GENOMIC DNA]</scope>
    <source>
        <strain evidence="5 6">NRRL 3301</strain>
    </source>
</reference>
<feature type="domain" description="F-box" evidence="4">
    <location>
        <begin position="186"/>
        <end position="235"/>
    </location>
</feature>
<feature type="transmembrane region" description="Helical" evidence="3">
    <location>
        <begin position="584"/>
        <end position="602"/>
    </location>
</feature>
<dbReference type="PROSITE" id="PS50181">
    <property type="entry name" value="FBOX"/>
    <property type="match status" value="1"/>
</dbReference>
<evidence type="ECO:0000256" key="2">
    <source>
        <dbReference type="SAM" id="MobiDB-lite"/>
    </source>
</evidence>
<evidence type="ECO:0000313" key="5">
    <source>
        <dbReference type="EMBL" id="ORX61315.1"/>
    </source>
</evidence>
<sequence>MSIPTPNSEQELNEFRERWKQEVVSKQHSGQQTNAADTEDHHSIVDDNTSSSCDKALVNDISQLTIDEPERQSQYQPTTAFELYDKAVDLESQGQLGKALDHYRQAFRIDSDVDKNYHKYCKGGSTEKLTAKIDLATKTDEFRHIIPIGSEYIQGKDSSSHEPFKALLEDFSMQDLSLVPRLDYRPVFLAKLPNEILVTVMKYATLLSLATFFELAVVCKKFCLLTRSPTIWRCLCEQAYRPPGISHSASQRLQESYVKENYRGHWMKMFIERPRLRFDGVYISTCHYIRPGSSENSWNQPVHLVTYYRYLRFFPDGTVVKHVTTAEPIVVVRRLSKYLRKRQTFVGTFRWRRNDDGDLFLQINSQDLALPNERFFMTLVVKGTQRGRHNKLVWKKYTSVNENQIAERQEALYDLKLMKPYFFSPVRSYHKKYLIHFVFEPSANMVNAHGQLLYNTTIGFSSLKKFPYSAGDTMMPLQVEFNYDNGDPIDYPFDRYTGYFEIDAFANVWTNVIIPLSFRLEASMTSFSFTPTFTAFEQHLGLQILTGRSNTTLGFSLFMCLLMWALSLVLAVFGYQVMFRHRPVHAHGCMIGVTMLFALPTLRSAQPGVPENTGCIADVLGYYWNMAIIALETIAILGCWVARWSPNNEKAKGTHEPSKTDSQTTLHKFGHLEHIEHFA</sequence>